<dbReference type="InterPro" id="IPR015943">
    <property type="entry name" value="WD40/YVTN_repeat-like_dom_sf"/>
</dbReference>
<dbReference type="InterPro" id="IPR001680">
    <property type="entry name" value="WD40_rpt"/>
</dbReference>
<sequence length="1122" mass="123462">MAPLLLFLLSPPPVPLTMSFLVSFVIPISFPLLVVQPPTSYNILRPSIKSVMRKFKSKWRKHIKLSSQPSTDEARGASINAISAGVGRTEVVPQASSKETQNAAPTTSPAEDVAQIRTAVDDGRTALAPLSSPDTIVAKGATAIEPTTESVGSAYELWKPVLEKVDMFASLVESIGDLHPYAKIASTVLLSVVKPVIDQNKRDEAMGNLPKAMDDLYGLVNKTGRFTDLDEYRKRLLKDMSKKTQECAEFIQDEACFTNFWIRTGSNVISGSRVDEKVRDFTEAFVDLRRRFTEGGTLETEIRVANLADLSITNNLPYVRGAGLDSGRACLEGTRVKTLGVLREWVNNPKSDAPRVLFLLGGAGTGKSSVAHSIGVYLGTRRRLGSFFGFNRAFQADRPLTSVFSTIAHDLANWNSDFRCALAAVLHDEGHLIGSVDIAKQWEGLILKPLETVTLVRPVLLVIDAFDESSSADAPERRLLLKHLTEGSGKLPPNFRILITSRPEHDVMRVVGRSNDDHLRLSHMILDDNKDEAMPDIECYVRHTLAPDDPESEEPLDSTDVRELAAKAEGLFQWAATACRAILQKPAGRPLKRRFDLFMIAVSRGGVSSLDGLYRTILEDLFASDDQYLMEQFRSVMAQMLCASSPLSVESLAEICRLATGAQEDEVNVLVKDMGSLLSGVYTKKSLIRLHHTSFRDFLTDKGRSKEWFVDLAAGHPVMALGCFRVMNNRLSFNICRLNTSHALNRDIADLEARLSISVPQSLSYAACNWKDHLATTHPPDLQQELSRFLRDKLLFWFELLSLLKSVNRAAPSLEAALKGYDDSESDSSKELLLDAISFIRRFAIAIAQSAPHVYMRIASGSENGRVLIWDMETYGVVRGPFVGHSDAVEAVSFSPDGHHVVSGSPDGTIRIWSVDESMSVESPGDVSSEWPDSALTSSVTSLAYSPDGRRIISGSEDGTINVWDADAGKSIGGHLKGHSDFITRVRFSPDGTRFVSASLDSTLCVWDSTTLRPLGELHGNTGWICDVDYSPDGRRIVSCDRIIRIWDAETYECLVRALVEHEGYVNCIAWSPDCKRIASGSDDGIVQVWDAETGRAVGEPFSGHEGCVNSVSWSKDGRHVM</sequence>
<dbReference type="InterPro" id="IPR019775">
    <property type="entry name" value="WD40_repeat_CS"/>
</dbReference>
<dbReference type="PROSITE" id="PS00678">
    <property type="entry name" value="WD_REPEATS_1"/>
    <property type="match status" value="2"/>
</dbReference>
<dbReference type="Proteomes" id="UP000292957">
    <property type="component" value="Unassembled WGS sequence"/>
</dbReference>
<feature type="repeat" description="WD" evidence="3">
    <location>
        <begin position="1059"/>
        <end position="1100"/>
    </location>
</feature>
<dbReference type="Gene3D" id="3.40.50.300">
    <property type="entry name" value="P-loop containing nucleotide triphosphate hydrolases"/>
    <property type="match status" value="1"/>
</dbReference>
<dbReference type="PANTHER" id="PTHR19848:SF8">
    <property type="entry name" value="F-BOX AND WD REPEAT DOMAIN CONTAINING 7"/>
    <property type="match status" value="1"/>
</dbReference>
<accession>A0A4Q9N5E0</accession>
<evidence type="ECO:0000259" key="5">
    <source>
        <dbReference type="PROSITE" id="PS50837"/>
    </source>
</evidence>
<reference evidence="6" key="1">
    <citation type="submission" date="2019-01" db="EMBL/GenBank/DDBJ databases">
        <title>Draft genome sequences of three monokaryotic isolates of the white-rot basidiomycete fungus Dichomitus squalens.</title>
        <authorList>
            <consortium name="DOE Joint Genome Institute"/>
            <person name="Lopez S.C."/>
            <person name="Andreopoulos B."/>
            <person name="Pangilinan J."/>
            <person name="Lipzen A."/>
            <person name="Riley R."/>
            <person name="Ahrendt S."/>
            <person name="Ng V."/>
            <person name="Barry K."/>
            <person name="Daum C."/>
            <person name="Grigoriev I.V."/>
            <person name="Hilden K.S."/>
            <person name="Makela M.R."/>
            <person name="de Vries R.P."/>
        </authorList>
    </citation>
    <scope>NUCLEOTIDE SEQUENCE [LARGE SCALE GENOMIC DNA]</scope>
    <source>
        <strain evidence="6">OM18370.1</strain>
    </source>
</reference>
<gene>
    <name evidence="6" type="ORF">BD311DRAFT_802461</name>
</gene>
<evidence type="ECO:0000256" key="1">
    <source>
        <dbReference type="ARBA" id="ARBA00022574"/>
    </source>
</evidence>
<feature type="compositionally biased region" description="Polar residues" evidence="4">
    <location>
        <begin position="94"/>
        <end position="109"/>
    </location>
</feature>
<dbReference type="PROSITE" id="PS50294">
    <property type="entry name" value="WD_REPEATS_REGION"/>
    <property type="match status" value="4"/>
</dbReference>
<feature type="domain" description="NACHT" evidence="5">
    <location>
        <begin position="355"/>
        <end position="503"/>
    </location>
</feature>
<dbReference type="EMBL" id="ML143389">
    <property type="protein sequence ID" value="TBU34056.1"/>
    <property type="molecule type" value="Genomic_DNA"/>
</dbReference>
<dbReference type="PANTHER" id="PTHR19848">
    <property type="entry name" value="WD40 REPEAT PROTEIN"/>
    <property type="match status" value="1"/>
</dbReference>
<feature type="repeat" description="WD" evidence="3">
    <location>
        <begin position="976"/>
        <end position="1017"/>
    </location>
</feature>
<evidence type="ECO:0000256" key="2">
    <source>
        <dbReference type="ARBA" id="ARBA00022737"/>
    </source>
</evidence>
<dbReference type="InterPro" id="IPR007111">
    <property type="entry name" value="NACHT_NTPase"/>
</dbReference>
<dbReference type="CDD" id="cd00200">
    <property type="entry name" value="WD40"/>
    <property type="match status" value="1"/>
</dbReference>
<dbReference type="InterPro" id="IPR056884">
    <property type="entry name" value="NPHP3-like_N"/>
</dbReference>
<keyword evidence="2" id="KW-0677">Repeat</keyword>
<evidence type="ECO:0000313" key="6">
    <source>
        <dbReference type="EMBL" id="TBU34056.1"/>
    </source>
</evidence>
<proteinExistence type="predicted"/>
<evidence type="ECO:0000256" key="4">
    <source>
        <dbReference type="SAM" id="MobiDB-lite"/>
    </source>
</evidence>
<dbReference type="InterPro" id="IPR027417">
    <property type="entry name" value="P-loop_NTPase"/>
</dbReference>
<dbReference type="InterPro" id="IPR020472">
    <property type="entry name" value="WD40_PAC1"/>
</dbReference>
<feature type="repeat" description="WD" evidence="3">
    <location>
        <begin position="882"/>
        <end position="923"/>
    </location>
</feature>
<dbReference type="PROSITE" id="PS50837">
    <property type="entry name" value="NACHT"/>
    <property type="match status" value="1"/>
</dbReference>
<dbReference type="SUPFAM" id="SSF50978">
    <property type="entry name" value="WD40 repeat-like"/>
    <property type="match status" value="1"/>
</dbReference>
<dbReference type="PROSITE" id="PS50082">
    <property type="entry name" value="WD_REPEATS_2"/>
    <property type="match status" value="4"/>
</dbReference>
<dbReference type="SUPFAM" id="SSF52540">
    <property type="entry name" value="P-loop containing nucleoside triphosphate hydrolases"/>
    <property type="match status" value="1"/>
</dbReference>
<dbReference type="SMART" id="SM00320">
    <property type="entry name" value="WD40"/>
    <property type="match status" value="6"/>
</dbReference>
<evidence type="ECO:0000256" key="3">
    <source>
        <dbReference type="PROSITE-ProRule" id="PRU00221"/>
    </source>
</evidence>
<dbReference type="OrthoDB" id="2658414at2759"/>
<dbReference type="AlphaFoldDB" id="A0A4Q9N5E0"/>
<keyword evidence="1 3" id="KW-0853">WD repeat</keyword>
<organism evidence="6">
    <name type="scientific">Dichomitus squalens</name>
    <dbReference type="NCBI Taxonomy" id="114155"/>
    <lineage>
        <taxon>Eukaryota</taxon>
        <taxon>Fungi</taxon>
        <taxon>Dikarya</taxon>
        <taxon>Basidiomycota</taxon>
        <taxon>Agaricomycotina</taxon>
        <taxon>Agaricomycetes</taxon>
        <taxon>Polyporales</taxon>
        <taxon>Polyporaceae</taxon>
        <taxon>Dichomitus</taxon>
    </lineage>
</organism>
<dbReference type="Pfam" id="PF24883">
    <property type="entry name" value="NPHP3_N"/>
    <property type="match status" value="1"/>
</dbReference>
<dbReference type="Pfam" id="PF00400">
    <property type="entry name" value="WD40"/>
    <property type="match status" value="6"/>
</dbReference>
<protein>
    <recommendedName>
        <fullName evidence="5">NACHT domain-containing protein</fullName>
    </recommendedName>
</protein>
<dbReference type="Gene3D" id="2.130.10.10">
    <property type="entry name" value="YVTN repeat-like/Quinoprotein amine dehydrogenase"/>
    <property type="match status" value="2"/>
</dbReference>
<feature type="repeat" description="WD" evidence="3">
    <location>
        <begin position="933"/>
        <end position="974"/>
    </location>
</feature>
<name>A0A4Q9N5E0_9APHY</name>
<dbReference type="InterPro" id="IPR036322">
    <property type="entry name" value="WD40_repeat_dom_sf"/>
</dbReference>
<feature type="region of interest" description="Disordered" evidence="4">
    <location>
        <begin position="90"/>
        <end position="112"/>
    </location>
</feature>
<dbReference type="PRINTS" id="PR00320">
    <property type="entry name" value="GPROTEINBRPT"/>
</dbReference>